<evidence type="ECO:0000259" key="1">
    <source>
        <dbReference type="Pfam" id="PF04717"/>
    </source>
</evidence>
<dbReference type="InterPro" id="IPR013046">
    <property type="entry name" value="GpV/Gp45"/>
</dbReference>
<evidence type="ECO:0000313" key="3">
    <source>
        <dbReference type="Proteomes" id="UP000062317"/>
    </source>
</evidence>
<feature type="domain" description="Gp5/Type VI secretion system Vgr protein OB-fold" evidence="1">
    <location>
        <begin position="16"/>
        <end position="83"/>
    </location>
</feature>
<keyword evidence="3" id="KW-1185">Reference proteome</keyword>
<proteinExistence type="predicted"/>
<organism evidence="2 3">
    <name type="scientific">Burkholderia territorii</name>
    <dbReference type="NCBI Taxonomy" id="1503055"/>
    <lineage>
        <taxon>Bacteria</taxon>
        <taxon>Pseudomonadati</taxon>
        <taxon>Pseudomonadota</taxon>
        <taxon>Betaproteobacteria</taxon>
        <taxon>Burkholderiales</taxon>
        <taxon>Burkholderiaceae</taxon>
        <taxon>Burkholderia</taxon>
        <taxon>Burkholderia cepacia complex</taxon>
    </lineage>
</organism>
<dbReference type="Pfam" id="PF04717">
    <property type="entry name" value="Phage_base_V"/>
    <property type="match status" value="1"/>
</dbReference>
<dbReference type="AlphaFoldDB" id="A0A105VI84"/>
<dbReference type="InterPro" id="IPR037026">
    <property type="entry name" value="Vgr_OB-fold_dom_sf"/>
</dbReference>
<dbReference type="RefSeq" id="WP_060106258.1">
    <property type="nucleotide sequence ID" value="NZ_LPEQ01000069.1"/>
</dbReference>
<dbReference type="Gene3D" id="2.40.50.230">
    <property type="entry name" value="Gp5 N-terminal domain"/>
    <property type="match status" value="1"/>
</dbReference>
<reference evidence="2 3" key="1">
    <citation type="submission" date="2015-11" db="EMBL/GenBank/DDBJ databases">
        <title>Expanding the genomic diversity of Burkholderia species for the development of highly accurate diagnostics.</title>
        <authorList>
            <person name="Sahl J."/>
            <person name="Keim P."/>
            <person name="Wagner D."/>
        </authorList>
    </citation>
    <scope>NUCLEOTIDE SEQUENCE [LARGE SCALE GENOMIC DNA]</scope>
    <source>
        <strain evidence="2 3">MSMB1301WGS</strain>
    </source>
</reference>
<accession>A0A105VI84</accession>
<name>A0A105VI84_9BURK</name>
<dbReference type="EMBL" id="LPEQ01000069">
    <property type="protein sequence ID" value="KVV48224.1"/>
    <property type="molecule type" value="Genomic_DNA"/>
</dbReference>
<dbReference type="Gene3D" id="6.20.150.10">
    <property type="match status" value="1"/>
</dbReference>
<dbReference type="NCBIfam" id="TIGR01644">
    <property type="entry name" value="phage_P2_V"/>
    <property type="match status" value="1"/>
</dbReference>
<comment type="caution">
    <text evidence="2">The sequence shown here is derived from an EMBL/GenBank/DDBJ whole genome shotgun (WGS) entry which is preliminary data.</text>
</comment>
<evidence type="ECO:0000313" key="2">
    <source>
        <dbReference type="EMBL" id="KVV48224.1"/>
    </source>
</evidence>
<gene>
    <name evidence="2" type="ORF">WT27_04840</name>
</gene>
<dbReference type="InterPro" id="IPR006531">
    <property type="entry name" value="Gp5/Vgr_OB"/>
</dbReference>
<dbReference type="Proteomes" id="UP000062317">
    <property type="component" value="Unassembled WGS sequence"/>
</dbReference>
<sequence>MDDFADLNRRLESLLREGTVIEVDHDARRVRVESGGLQTDWIRWLAQRTGDSIEWDPPTIGEPGLLLCPSGEPTTGLFLPGVYCDGHDSPSSSPNEHVRVYADSARIAYDFVAHALTAALPAGATVHVVAPGSVTVETDTATVKAQSVTIDADDTTVTGSLLVKGPLTFESGATGKNGGGTGAGGPVIEIEGSAHLTGTVTADVDVQSRGVSLVGHAHQAQGEFAQTSKPIAGAA</sequence>
<protein>
    <submittedName>
        <fullName evidence="2">Baseplate assembly protein</fullName>
    </submittedName>
</protein>